<keyword evidence="3 6" id="KW-0479">Metal-binding</keyword>
<keyword evidence="9" id="KW-1185">Reference proteome</keyword>
<evidence type="ECO:0000256" key="3">
    <source>
        <dbReference type="ARBA" id="ARBA00022723"/>
    </source>
</evidence>
<dbReference type="KEGG" id="smo:SELMODRAFT_124314"/>
<dbReference type="PANTHER" id="PTHR47944">
    <property type="entry name" value="CYTOCHROME P450 98A9"/>
    <property type="match status" value="1"/>
</dbReference>
<reference evidence="8 9" key="1">
    <citation type="journal article" date="2011" name="Science">
        <title>The Selaginella genome identifies genetic changes associated with the evolution of vascular plants.</title>
        <authorList>
            <person name="Banks J.A."/>
            <person name="Nishiyama T."/>
            <person name="Hasebe M."/>
            <person name="Bowman J.L."/>
            <person name="Gribskov M."/>
            <person name="dePamphilis C."/>
            <person name="Albert V.A."/>
            <person name="Aono N."/>
            <person name="Aoyama T."/>
            <person name="Ambrose B.A."/>
            <person name="Ashton N.W."/>
            <person name="Axtell M.J."/>
            <person name="Barker E."/>
            <person name="Barker M.S."/>
            <person name="Bennetzen J.L."/>
            <person name="Bonawitz N.D."/>
            <person name="Chapple C."/>
            <person name="Cheng C."/>
            <person name="Correa L.G."/>
            <person name="Dacre M."/>
            <person name="DeBarry J."/>
            <person name="Dreyer I."/>
            <person name="Elias M."/>
            <person name="Engstrom E.M."/>
            <person name="Estelle M."/>
            <person name="Feng L."/>
            <person name="Finet C."/>
            <person name="Floyd S.K."/>
            <person name="Frommer W.B."/>
            <person name="Fujita T."/>
            <person name="Gramzow L."/>
            <person name="Gutensohn M."/>
            <person name="Harholt J."/>
            <person name="Hattori M."/>
            <person name="Heyl A."/>
            <person name="Hirai T."/>
            <person name="Hiwatashi Y."/>
            <person name="Ishikawa M."/>
            <person name="Iwata M."/>
            <person name="Karol K.G."/>
            <person name="Koehler B."/>
            <person name="Kolukisaoglu U."/>
            <person name="Kubo M."/>
            <person name="Kurata T."/>
            <person name="Lalonde S."/>
            <person name="Li K."/>
            <person name="Li Y."/>
            <person name="Litt A."/>
            <person name="Lyons E."/>
            <person name="Manning G."/>
            <person name="Maruyama T."/>
            <person name="Michael T.P."/>
            <person name="Mikami K."/>
            <person name="Miyazaki S."/>
            <person name="Morinaga S."/>
            <person name="Murata T."/>
            <person name="Mueller-Roeber B."/>
            <person name="Nelson D.R."/>
            <person name="Obara M."/>
            <person name="Oguri Y."/>
            <person name="Olmstead R.G."/>
            <person name="Onodera N."/>
            <person name="Petersen B.L."/>
            <person name="Pils B."/>
            <person name="Prigge M."/>
            <person name="Rensing S.A."/>
            <person name="Riano-Pachon D.M."/>
            <person name="Roberts A.W."/>
            <person name="Sato Y."/>
            <person name="Scheller H.V."/>
            <person name="Schulz B."/>
            <person name="Schulz C."/>
            <person name="Shakirov E.V."/>
            <person name="Shibagaki N."/>
            <person name="Shinohara N."/>
            <person name="Shippen D.E."/>
            <person name="Soerensen I."/>
            <person name="Sotooka R."/>
            <person name="Sugimoto N."/>
            <person name="Sugita M."/>
            <person name="Sumikawa N."/>
            <person name="Tanurdzic M."/>
            <person name="Theissen G."/>
            <person name="Ulvskov P."/>
            <person name="Wakazuki S."/>
            <person name="Weng J.K."/>
            <person name="Willats W.W."/>
            <person name="Wipf D."/>
            <person name="Wolf P.G."/>
            <person name="Yang L."/>
            <person name="Zimmer A.D."/>
            <person name="Zhu Q."/>
            <person name="Mitros T."/>
            <person name="Hellsten U."/>
            <person name="Loque D."/>
            <person name="Otillar R."/>
            <person name="Salamov A."/>
            <person name="Schmutz J."/>
            <person name="Shapiro H."/>
            <person name="Lindquist E."/>
            <person name="Lucas S."/>
            <person name="Rokhsar D."/>
            <person name="Grigoriev I.V."/>
        </authorList>
    </citation>
    <scope>NUCLEOTIDE SEQUENCE [LARGE SCALE GENOMIC DNA]</scope>
</reference>
<accession>D8ST36</accession>
<dbReference type="EMBL" id="GL377639">
    <property type="protein sequence ID" value="EFJ12335.1"/>
    <property type="molecule type" value="Genomic_DNA"/>
</dbReference>
<evidence type="ECO:0000256" key="2">
    <source>
        <dbReference type="ARBA" id="ARBA00022617"/>
    </source>
</evidence>
<dbReference type="PROSITE" id="PS00086">
    <property type="entry name" value="CYTOCHROME_P450"/>
    <property type="match status" value="1"/>
</dbReference>
<dbReference type="PANTHER" id="PTHR47944:SF4">
    <property type="entry name" value="OS09G0441700 PROTEIN"/>
    <property type="match status" value="1"/>
</dbReference>
<dbReference type="Pfam" id="PF00067">
    <property type="entry name" value="p450"/>
    <property type="match status" value="1"/>
</dbReference>
<protein>
    <submittedName>
        <fullName evidence="8">Uncharacterized protein CYP794A1</fullName>
    </submittedName>
</protein>
<dbReference type="GO" id="GO:0004497">
    <property type="term" value="F:monooxygenase activity"/>
    <property type="evidence" value="ECO:0007669"/>
    <property type="project" value="UniProtKB-KW"/>
</dbReference>
<dbReference type="Gene3D" id="1.10.630.10">
    <property type="entry name" value="Cytochrome P450"/>
    <property type="match status" value="1"/>
</dbReference>
<comment type="similarity">
    <text evidence="1 7">Belongs to the cytochrome P450 family.</text>
</comment>
<dbReference type="SUPFAM" id="SSF48264">
    <property type="entry name" value="Cytochrome P450"/>
    <property type="match status" value="1"/>
</dbReference>
<dbReference type="Proteomes" id="UP000001514">
    <property type="component" value="Unassembled WGS sequence"/>
</dbReference>
<dbReference type="GO" id="GO:0016705">
    <property type="term" value="F:oxidoreductase activity, acting on paired donors, with incorporation or reduction of molecular oxygen"/>
    <property type="evidence" value="ECO:0007669"/>
    <property type="project" value="InterPro"/>
</dbReference>
<comment type="cofactor">
    <cofactor evidence="6">
        <name>heme</name>
        <dbReference type="ChEBI" id="CHEBI:30413"/>
    </cofactor>
</comment>
<dbReference type="GO" id="GO:0005506">
    <property type="term" value="F:iron ion binding"/>
    <property type="evidence" value="ECO:0007669"/>
    <property type="project" value="InterPro"/>
</dbReference>
<keyword evidence="5 6" id="KW-0408">Iron</keyword>
<dbReference type="InterPro" id="IPR002401">
    <property type="entry name" value="Cyt_P450_E_grp-I"/>
</dbReference>
<dbReference type="InterPro" id="IPR036396">
    <property type="entry name" value="Cyt_P450_sf"/>
</dbReference>
<evidence type="ECO:0000313" key="8">
    <source>
        <dbReference type="EMBL" id="EFJ12335.1"/>
    </source>
</evidence>
<proteinExistence type="inferred from homology"/>
<evidence type="ECO:0000313" key="9">
    <source>
        <dbReference type="Proteomes" id="UP000001514"/>
    </source>
</evidence>
<dbReference type="AlphaFoldDB" id="D8ST36"/>
<dbReference type="CDD" id="cd20618">
    <property type="entry name" value="CYP71_clan"/>
    <property type="match status" value="1"/>
</dbReference>
<feature type="binding site" description="axial binding residue" evidence="6">
    <location>
        <position position="442"/>
    </location>
    <ligand>
        <name>heme</name>
        <dbReference type="ChEBI" id="CHEBI:30413"/>
    </ligand>
    <ligandPart>
        <name>Fe</name>
        <dbReference type="ChEBI" id="CHEBI:18248"/>
    </ligandPart>
</feature>
<dbReference type="InParanoid" id="D8ST36"/>
<evidence type="ECO:0000256" key="6">
    <source>
        <dbReference type="PIRSR" id="PIRSR602401-1"/>
    </source>
</evidence>
<sequence length="512" mass="57972">MGAFGLLLYLRNKMKKIQGNKQQLPPSPQSLPIIGHLHHFVSSGKEPHQLFQSLAAVHGPIFSLRLGYMNVVVVSDRSTAKQVLKTNDLALASRPKLISVKHALYNFQDVVFSDYTKELREIRKFLAMELLSAKKLDMFTNVKEDELSWLVLTLANASEQLNTFKMRDYLVGLTYNVITRMLMGKRYYGAPPDDKEYEEGVAFKKVVDDAIKIGVAGSIADFFPQLEFLDWKVSQAKKVQRELDKFLQRMLDEHRVPNRGNSQEDFLDMILEASFMSDDRIKATESMTLLHLQDLITGGTDSSSSFLEWTLAELIMHPQVLAKAQEEIDTVVGHGRKVKESDIPRMPYLQAVIKEGFRLHSPVPLLVPHYANQECSINGYTIPCNTTVFVNTYAMGRDPKVWDNPLEFDPERFLSGPHKEVEVLGQNVNFELLPFGSGRRSCPGSALGNSIVHFTLATLLHCYDWKAGDKIDFAESSGAAKIMKFPLCVQPTPRLQIQDMYVTNQYTNPIHM</sequence>
<dbReference type="HOGENOM" id="CLU_001570_4_0_1"/>
<keyword evidence="4 7" id="KW-0560">Oxidoreductase</keyword>
<name>D8ST36_SELML</name>
<evidence type="ECO:0000256" key="5">
    <source>
        <dbReference type="ARBA" id="ARBA00023004"/>
    </source>
</evidence>
<organism evidence="9">
    <name type="scientific">Selaginella moellendorffii</name>
    <name type="common">Spikemoss</name>
    <dbReference type="NCBI Taxonomy" id="88036"/>
    <lineage>
        <taxon>Eukaryota</taxon>
        <taxon>Viridiplantae</taxon>
        <taxon>Streptophyta</taxon>
        <taxon>Embryophyta</taxon>
        <taxon>Tracheophyta</taxon>
        <taxon>Lycopodiopsida</taxon>
        <taxon>Selaginellales</taxon>
        <taxon>Selaginellaceae</taxon>
        <taxon>Selaginella</taxon>
    </lineage>
</organism>
<evidence type="ECO:0000256" key="7">
    <source>
        <dbReference type="RuleBase" id="RU000461"/>
    </source>
</evidence>
<dbReference type="InterPro" id="IPR001128">
    <property type="entry name" value="Cyt_P450"/>
</dbReference>
<dbReference type="Gramene" id="EFJ12335">
    <property type="protein sequence ID" value="EFJ12335"/>
    <property type="gene ID" value="SELMODRAFT_124314"/>
</dbReference>
<dbReference type="GO" id="GO:0020037">
    <property type="term" value="F:heme binding"/>
    <property type="evidence" value="ECO:0007669"/>
    <property type="project" value="InterPro"/>
</dbReference>
<dbReference type="STRING" id="88036.D8ST36"/>
<keyword evidence="7" id="KW-0503">Monooxygenase</keyword>
<dbReference type="PRINTS" id="PR00385">
    <property type="entry name" value="P450"/>
</dbReference>
<evidence type="ECO:0000256" key="1">
    <source>
        <dbReference type="ARBA" id="ARBA00010617"/>
    </source>
</evidence>
<dbReference type="InterPro" id="IPR017972">
    <property type="entry name" value="Cyt_P450_CS"/>
</dbReference>
<dbReference type="PRINTS" id="PR00463">
    <property type="entry name" value="EP450I"/>
</dbReference>
<keyword evidence="2 6" id="KW-0349">Heme</keyword>
<evidence type="ECO:0000256" key="4">
    <source>
        <dbReference type="ARBA" id="ARBA00023002"/>
    </source>
</evidence>
<gene>
    <name evidence="8" type="primary">CYP794A1</name>
    <name evidence="8" type="ORF">SELMODRAFT_124314</name>
</gene>
<dbReference type="FunFam" id="1.10.630.10:FF:000026">
    <property type="entry name" value="Cytochrome P450 82C4"/>
    <property type="match status" value="1"/>
</dbReference>
<dbReference type="GO" id="GO:0044550">
    <property type="term" value="P:secondary metabolite biosynthetic process"/>
    <property type="evidence" value="ECO:0007669"/>
    <property type="project" value="UniProtKB-ARBA"/>
</dbReference>
<dbReference type="eggNOG" id="KOG0156">
    <property type="taxonomic scope" value="Eukaryota"/>
</dbReference>